<comment type="similarity">
    <text evidence="1 2">Belongs to the peptidase C14A family.</text>
</comment>
<evidence type="ECO:0000256" key="3">
    <source>
        <dbReference type="SAM" id="MobiDB-lite"/>
    </source>
</evidence>
<dbReference type="InterPro" id="IPR002398">
    <property type="entry name" value="Pept_C14"/>
</dbReference>
<feature type="region of interest" description="Disordered" evidence="3">
    <location>
        <begin position="69"/>
        <end position="100"/>
    </location>
</feature>
<dbReference type="InterPro" id="IPR029030">
    <property type="entry name" value="Caspase-like_dom_sf"/>
</dbReference>
<dbReference type="PANTHER" id="PTHR47901:SF3">
    <property type="entry name" value="CASPASE-1"/>
    <property type="match status" value="1"/>
</dbReference>
<evidence type="ECO:0000256" key="2">
    <source>
        <dbReference type="RuleBase" id="RU003971"/>
    </source>
</evidence>
<dbReference type="Gene3D" id="3.40.50.1460">
    <property type="match status" value="1"/>
</dbReference>
<dbReference type="GO" id="GO:0004197">
    <property type="term" value="F:cysteine-type endopeptidase activity"/>
    <property type="evidence" value="ECO:0007669"/>
    <property type="project" value="InterPro"/>
</dbReference>
<name>A0AAW0XJT0_CHEQU</name>
<protein>
    <recommendedName>
        <fullName evidence="8">Caspase 4</fullName>
    </recommendedName>
</protein>
<dbReference type="InterPro" id="IPR015917">
    <property type="entry name" value="Pept_C14A"/>
</dbReference>
<dbReference type="GO" id="GO:0097169">
    <property type="term" value="C:AIM2 inflammasome complex"/>
    <property type="evidence" value="ECO:0007669"/>
    <property type="project" value="TreeGrafter"/>
</dbReference>
<evidence type="ECO:0000256" key="1">
    <source>
        <dbReference type="ARBA" id="ARBA00010134"/>
    </source>
</evidence>
<dbReference type="Proteomes" id="UP001445076">
    <property type="component" value="Unassembled WGS sequence"/>
</dbReference>
<evidence type="ECO:0000313" key="7">
    <source>
        <dbReference type="Proteomes" id="UP001445076"/>
    </source>
</evidence>
<accession>A0AAW0XJT0</accession>
<sequence>HTYKHYCGDVAVVYLQKRLTMDHLQRQSSEYLISQNQGFLSKVKDEEVPKMLFLSVNPTKVVEEVEKALPISSSSTSQDEDAVGVGHTHTTGDFKSEGGSDSVSRLLQKFESALKEKSISPVRRELQLRLLKLSSMELCRTNSLSTLESNFSDESDQLSNEEEDVLEFTEIFEMFNYSAPESIKTNFGNIIASKKIPVRADFGTINKKTFFVYAENKIMMKICDLLSANDVFKMYKVLRESKAVEQDDIQDLLSQPIDHKTLQKVKGLKDVAFYYLILNLMRKQMLNRLYTHKLNFIFHQLKQMNEQDSTPCPHIDRVLSNLNRYTVASRPPGLCLIFIMLENRSGAAKDLAKVRDLFEKVFMYDVFVKKDPTAEDIKTIVSKLKAARNKFYDSLVVWFMGHGDKTNLAVKDGPIHRRIGLIEPFIELEWFVQKPKLFFIQACSVKENRKKFSVSSTSEPKGLTSETDSIGWRASAGAQWQDKYAEYADVSKVNSFADTLISYATMWYQYASRNEEGSLYVDTLVDQLREHGTKESIENVLRRVHYNVNTVGLTCEEKGREVYWKQAPYFESSLQKEFIFPKTKL</sequence>
<feature type="domain" description="Caspase family p10" evidence="4">
    <location>
        <begin position="489"/>
        <end position="582"/>
    </location>
</feature>
<dbReference type="InterPro" id="IPR002138">
    <property type="entry name" value="Pept_C14_p10"/>
</dbReference>
<dbReference type="PROSITE" id="PS50207">
    <property type="entry name" value="CASPASE_P10"/>
    <property type="match status" value="1"/>
</dbReference>
<dbReference type="PROSITE" id="PS50208">
    <property type="entry name" value="CASPASE_P20"/>
    <property type="match status" value="1"/>
</dbReference>
<evidence type="ECO:0008006" key="8">
    <source>
        <dbReference type="Google" id="ProtNLM"/>
    </source>
</evidence>
<dbReference type="InterPro" id="IPR011600">
    <property type="entry name" value="Pept_C14_caspase"/>
</dbReference>
<dbReference type="GO" id="GO:0072559">
    <property type="term" value="C:NLRP3 inflammasome complex"/>
    <property type="evidence" value="ECO:0007669"/>
    <property type="project" value="TreeGrafter"/>
</dbReference>
<proteinExistence type="inferred from homology"/>
<dbReference type="AlphaFoldDB" id="A0AAW0XJT0"/>
<dbReference type="SMART" id="SM00115">
    <property type="entry name" value="CASc"/>
    <property type="match status" value="1"/>
</dbReference>
<feature type="non-terminal residue" evidence="6">
    <location>
        <position position="1"/>
    </location>
</feature>
<evidence type="ECO:0000259" key="4">
    <source>
        <dbReference type="PROSITE" id="PS50207"/>
    </source>
</evidence>
<gene>
    <name evidence="6" type="ORF">OTU49_000630</name>
</gene>
<dbReference type="SUPFAM" id="SSF52129">
    <property type="entry name" value="Caspase-like"/>
    <property type="match status" value="1"/>
</dbReference>
<dbReference type="GO" id="GO:0006508">
    <property type="term" value="P:proteolysis"/>
    <property type="evidence" value="ECO:0007669"/>
    <property type="project" value="InterPro"/>
</dbReference>
<evidence type="ECO:0000259" key="5">
    <source>
        <dbReference type="PROSITE" id="PS50208"/>
    </source>
</evidence>
<feature type="domain" description="Caspase family p20" evidence="5">
    <location>
        <begin position="338"/>
        <end position="447"/>
    </location>
</feature>
<keyword evidence="7" id="KW-1185">Reference proteome</keyword>
<dbReference type="InterPro" id="IPR001309">
    <property type="entry name" value="Pept_C14_p20"/>
</dbReference>
<reference evidence="6 7" key="1">
    <citation type="journal article" date="2024" name="BMC Genomics">
        <title>Genome assembly of redclaw crayfish (Cherax quadricarinatus) provides insights into its immune adaptation and hypoxia tolerance.</title>
        <authorList>
            <person name="Liu Z."/>
            <person name="Zheng J."/>
            <person name="Li H."/>
            <person name="Fang K."/>
            <person name="Wang S."/>
            <person name="He J."/>
            <person name="Zhou D."/>
            <person name="Weng S."/>
            <person name="Chi M."/>
            <person name="Gu Z."/>
            <person name="He J."/>
            <person name="Li F."/>
            <person name="Wang M."/>
        </authorList>
    </citation>
    <scope>NUCLEOTIDE SEQUENCE [LARGE SCALE GENOMIC DNA]</scope>
    <source>
        <strain evidence="6">ZL_2023a</strain>
    </source>
</reference>
<dbReference type="PANTHER" id="PTHR47901">
    <property type="entry name" value="CASPASE RECRUITMENT DOMAIN-CONTAINING PROTEIN 18"/>
    <property type="match status" value="1"/>
</dbReference>
<dbReference type="EMBL" id="JARKIK010000021">
    <property type="protein sequence ID" value="KAK8744810.1"/>
    <property type="molecule type" value="Genomic_DNA"/>
</dbReference>
<organism evidence="6 7">
    <name type="scientific">Cherax quadricarinatus</name>
    <name type="common">Australian red claw crayfish</name>
    <dbReference type="NCBI Taxonomy" id="27406"/>
    <lineage>
        <taxon>Eukaryota</taxon>
        <taxon>Metazoa</taxon>
        <taxon>Ecdysozoa</taxon>
        <taxon>Arthropoda</taxon>
        <taxon>Crustacea</taxon>
        <taxon>Multicrustacea</taxon>
        <taxon>Malacostraca</taxon>
        <taxon>Eumalacostraca</taxon>
        <taxon>Eucarida</taxon>
        <taxon>Decapoda</taxon>
        <taxon>Pleocyemata</taxon>
        <taxon>Astacidea</taxon>
        <taxon>Parastacoidea</taxon>
        <taxon>Parastacidae</taxon>
        <taxon>Cherax</taxon>
    </lineage>
</organism>
<dbReference type="Pfam" id="PF00656">
    <property type="entry name" value="Peptidase_C14"/>
    <property type="match status" value="1"/>
</dbReference>
<evidence type="ECO:0000313" key="6">
    <source>
        <dbReference type="EMBL" id="KAK8744810.1"/>
    </source>
</evidence>
<dbReference type="GO" id="GO:0072557">
    <property type="term" value="C:IPAF inflammasome complex"/>
    <property type="evidence" value="ECO:0007669"/>
    <property type="project" value="TreeGrafter"/>
</dbReference>
<comment type="caution">
    <text evidence="6">The sequence shown here is derived from an EMBL/GenBank/DDBJ whole genome shotgun (WGS) entry which is preliminary data.</text>
</comment>